<feature type="compositionally biased region" description="Polar residues" evidence="1">
    <location>
        <begin position="173"/>
        <end position="186"/>
    </location>
</feature>
<feature type="compositionally biased region" description="Basic and acidic residues" evidence="1">
    <location>
        <begin position="69"/>
        <end position="79"/>
    </location>
</feature>
<sequence length="290" mass="30162">MHLQPLQTTPRQSSNLGPANNLASVVTVREVNVEPDELLQVQKDSPRTASPGVNSPRNLHPRPPSLTRPRSEASLRKPSSDSQQAIGVRPATSIDQKSGNGVPPLPHSPVHEEGEQPAQPAKQPAQNNLLMLQKDPGSSSFEDSATQLAGVGAQNSVPNTPPDDGRLFVSRSRPGSQQGQNSHTQQPPSGAAQDEAAAPAAPANGASNPVDGSLAQAAELPKDDDEVHPFVGPEPSSTNVAAEGTDVPASTQAAELQQEAAGDQKSLRSMSSVGSEPDGPREPPSIPKDE</sequence>
<feature type="compositionally biased region" description="Polar residues" evidence="1">
    <location>
        <begin position="47"/>
        <end position="57"/>
    </location>
</feature>
<dbReference type="EMBL" id="MU069460">
    <property type="protein sequence ID" value="KAF5842502.1"/>
    <property type="molecule type" value="Genomic_DNA"/>
</dbReference>
<accession>A0ABQ7H6L3</accession>
<feature type="compositionally biased region" description="Polar residues" evidence="1">
    <location>
        <begin position="136"/>
        <end position="158"/>
    </location>
</feature>
<evidence type="ECO:0000313" key="3">
    <source>
        <dbReference type="Proteomes" id="UP000815325"/>
    </source>
</evidence>
<evidence type="ECO:0008006" key="4">
    <source>
        <dbReference type="Google" id="ProtNLM"/>
    </source>
</evidence>
<evidence type="ECO:0000256" key="1">
    <source>
        <dbReference type="SAM" id="MobiDB-lite"/>
    </source>
</evidence>
<protein>
    <recommendedName>
        <fullName evidence="4">Encoded protein</fullName>
    </recommendedName>
</protein>
<keyword evidence="3" id="KW-1185">Reference proteome</keyword>
<organism evidence="2 3">
    <name type="scientific">Dunaliella salina</name>
    <name type="common">Green alga</name>
    <name type="synonym">Protococcus salinus</name>
    <dbReference type="NCBI Taxonomy" id="3046"/>
    <lineage>
        <taxon>Eukaryota</taxon>
        <taxon>Viridiplantae</taxon>
        <taxon>Chlorophyta</taxon>
        <taxon>core chlorophytes</taxon>
        <taxon>Chlorophyceae</taxon>
        <taxon>CS clade</taxon>
        <taxon>Chlamydomonadales</taxon>
        <taxon>Dunaliellaceae</taxon>
        <taxon>Dunaliella</taxon>
    </lineage>
</organism>
<feature type="compositionally biased region" description="Low complexity" evidence="1">
    <location>
        <begin position="187"/>
        <end position="209"/>
    </location>
</feature>
<feature type="compositionally biased region" description="Low complexity" evidence="1">
    <location>
        <begin position="116"/>
        <end position="126"/>
    </location>
</feature>
<feature type="region of interest" description="Disordered" evidence="1">
    <location>
        <begin position="1"/>
        <end position="21"/>
    </location>
</feature>
<comment type="caution">
    <text evidence="2">The sequence shown here is derived from an EMBL/GenBank/DDBJ whole genome shotgun (WGS) entry which is preliminary data.</text>
</comment>
<evidence type="ECO:0000313" key="2">
    <source>
        <dbReference type="EMBL" id="KAF5842502.1"/>
    </source>
</evidence>
<proteinExistence type="predicted"/>
<dbReference type="Proteomes" id="UP000815325">
    <property type="component" value="Unassembled WGS sequence"/>
</dbReference>
<gene>
    <name evidence="2" type="ORF">DUNSADRAFT_6746</name>
</gene>
<name>A0ABQ7H6L3_DUNSA</name>
<feature type="region of interest" description="Disordered" evidence="1">
    <location>
        <begin position="36"/>
        <end position="290"/>
    </location>
</feature>
<reference evidence="2" key="1">
    <citation type="submission" date="2017-08" db="EMBL/GenBank/DDBJ databases">
        <authorList>
            <person name="Polle J.E."/>
            <person name="Barry K."/>
            <person name="Cushman J."/>
            <person name="Schmutz J."/>
            <person name="Tran D."/>
            <person name="Hathwaick L.T."/>
            <person name="Yim W.C."/>
            <person name="Jenkins J."/>
            <person name="Mckie-Krisberg Z.M."/>
            <person name="Prochnik S."/>
            <person name="Lindquist E."/>
            <person name="Dockter R.B."/>
            <person name="Adam C."/>
            <person name="Molina H."/>
            <person name="Bunkerborg J."/>
            <person name="Jin E."/>
            <person name="Buchheim M."/>
            <person name="Magnuson J."/>
        </authorList>
    </citation>
    <scope>NUCLEOTIDE SEQUENCE</scope>
    <source>
        <strain evidence="2">CCAP 19/18</strain>
    </source>
</reference>